<evidence type="ECO:0000313" key="4">
    <source>
        <dbReference type="EMBL" id="AQS56973.1"/>
    </source>
</evidence>
<protein>
    <submittedName>
        <fullName evidence="4">Uncharacterized protein</fullName>
    </submittedName>
</protein>
<dbReference type="STRING" id="1471761.B0W44_15705"/>
<evidence type="ECO:0000313" key="5">
    <source>
        <dbReference type="Proteomes" id="UP000188603"/>
    </source>
</evidence>
<dbReference type="InterPro" id="IPR049067">
    <property type="entry name" value="MreB-like_C"/>
</dbReference>
<gene>
    <name evidence="4" type="ORF">B0W44_15705</name>
</gene>
<feature type="compositionally biased region" description="Basic and acidic residues" evidence="1">
    <location>
        <begin position="346"/>
        <end position="359"/>
    </location>
</feature>
<dbReference type="InterPro" id="IPR040607">
    <property type="entry name" value="ALP_N"/>
</dbReference>
<feature type="region of interest" description="Disordered" evidence="1">
    <location>
        <begin position="346"/>
        <end position="365"/>
    </location>
</feature>
<keyword evidence="5" id="KW-1185">Reference proteome</keyword>
<organism evidence="4 5">
    <name type="scientific">Novibacillus thermophilus</name>
    <dbReference type="NCBI Taxonomy" id="1471761"/>
    <lineage>
        <taxon>Bacteria</taxon>
        <taxon>Bacillati</taxon>
        <taxon>Bacillota</taxon>
        <taxon>Bacilli</taxon>
        <taxon>Bacillales</taxon>
        <taxon>Thermoactinomycetaceae</taxon>
        <taxon>Novibacillus</taxon>
    </lineage>
</organism>
<accession>A0A1U9KAG9</accession>
<dbReference type="SUPFAM" id="SSF53067">
    <property type="entry name" value="Actin-like ATPase domain"/>
    <property type="match status" value="2"/>
</dbReference>
<evidence type="ECO:0000259" key="2">
    <source>
        <dbReference type="Pfam" id="PF17989"/>
    </source>
</evidence>
<dbReference type="AlphaFoldDB" id="A0A1U9KAG9"/>
<dbReference type="InterPro" id="IPR043129">
    <property type="entry name" value="ATPase_NBD"/>
</dbReference>
<sequence length="365" mass="41415">MKKIAIDPGYGYVKGIDEFKNAVCFPSLVAPAHDRSMEEVLSGVSNGNSLKEIEIEYEDAEGVYRLFVGDLARESRNATYSFDRNKVNHLNTRVLIATTAAILSSEGDRLWVGVGLPFEYFKAQGEEMKRLLMDFNARVRFKGNGYDRKITFDRVSIYAQGATSIYDALLYPNGAFRYPELMRNGSLVAMVNWGTRTADVVVFKSGRDGFRLQSELSFTLDDVGAMEIRRMVQRAFHSKVGAPISVMEAEDIINDDGIVFYDGVEYDFSNTIEDSKRHITRKVLDSLQNRWGNKISFIRKIFFAGGTTADVGHLLRQHPLSKQIHIVEDPQLSEARGMLQLMEIQQRQDEPRMEQETQDRLSYSG</sequence>
<dbReference type="CDD" id="cd24025">
    <property type="entry name" value="ASKHA_NBD_ParM_pCBH-like"/>
    <property type="match status" value="1"/>
</dbReference>
<dbReference type="RefSeq" id="WP_077720840.1">
    <property type="nucleotide sequence ID" value="NZ_CP019699.1"/>
</dbReference>
<dbReference type="KEGG" id="ntr:B0W44_15705"/>
<dbReference type="EMBL" id="CP019699">
    <property type="protein sequence ID" value="AQS56973.1"/>
    <property type="molecule type" value="Genomic_DNA"/>
</dbReference>
<dbReference type="Pfam" id="PF21522">
    <property type="entry name" value="MreB-like_C"/>
    <property type="match status" value="1"/>
</dbReference>
<proteinExistence type="predicted"/>
<dbReference type="Proteomes" id="UP000188603">
    <property type="component" value="Chromosome"/>
</dbReference>
<name>A0A1U9KAG9_9BACL</name>
<evidence type="ECO:0000256" key="1">
    <source>
        <dbReference type="SAM" id="MobiDB-lite"/>
    </source>
</evidence>
<feature type="domain" description="Actin homologue MreB-like C-terminal" evidence="3">
    <location>
        <begin position="194"/>
        <end position="313"/>
    </location>
</feature>
<dbReference type="Gene3D" id="3.30.420.40">
    <property type="match status" value="2"/>
</dbReference>
<feature type="domain" description="Actin-like protein N-terminal" evidence="2">
    <location>
        <begin position="5"/>
        <end position="162"/>
    </location>
</feature>
<dbReference type="OrthoDB" id="5412507at2"/>
<dbReference type="Pfam" id="PF17989">
    <property type="entry name" value="ALP_N"/>
    <property type="match status" value="1"/>
</dbReference>
<evidence type="ECO:0000259" key="3">
    <source>
        <dbReference type="Pfam" id="PF21522"/>
    </source>
</evidence>
<reference evidence="4 5" key="1">
    <citation type="journal article" date="2015" name="Int. J. Syst. Evol. Microbiol.">
        <title>Novibacillus thermophilus gen. nov., sp. nov., a Gram-staining-negative and moderately thermophilic member of the family Thermoactinomycetaceae.</title>
        <authorList>
            <person name="Yang G."/>
            <person name="Chen J."/>
            <person name="Zhou S."/>
        </authorList>
    </citation>
    <scope>NUCLEOTIDE SEQUENCE [LARGE SCALE GENOMIC DNA]</scope>
    <source>
        <strain evidence="4 5">SG-1</strain>
    </source>
</reference>